<evidence type="ECO:0000313" key="2">
    <source>
        <dbReference type="EMBL" id="KAJ3704122.1"/>
    </source>
</evidence>
<name>A0AAD5ZUE4_9POAL</name>
<accession>A0AAD5ZUE4</accession>
<dbReference type="CDD" id="cd22160">
    <property type="entry name" value="F-box_AtFBL13-like"/>
    <property type="match status" value="1"/>
</dbReference>
<dbReference type="PROSITE" id="PS50181">
    <property type="entry name" value="FBOX"/>
    <property type="match status" value="1"/>
</dbReference>
<dbReference type="InterPro" id="IPR001810">
    <property type="entry name" value="F-box_dom"/>
</dbReference>
<dbReference type="InterPro" id="IPR053781">
    <property type="entry name" value="F-box_AtFBL13-like"/>
</dbReference>
<dbReference type="InterPro" id="IPR036047">
    <property type="entry name" value="F-box-like_dom_sf"/>
</dbReference>
<keyword evidence="3" id="KW-1185">Reference proteome</keyword>
<dbReference type="EMBL" id="JAMRDG010000001">
    <property type="protein sequence ID" value="KAJ3704122.1"/>
    <property type="molecule type" value="Genomic_DNA"/>
</dbReference>
<protein>
    <recommendedName>
        <fullName evidence="1">F-box domain-containing protein</fullName>
    </recommendedName>
</protein>
<dbReference type="Pfam" id="PF00646">
    <property type="entry name" value="F-box"/>
    <property type="match status" value="1"/>
</dbReference>
<gene>
    <name evidence="2" type="ORF">LUZ61_007827</name>
</gene>
<dbReference type="SUPFAM" id="SSF81383">
    <property type="entry name" value="F-box domain"/>
    <property type="match status" value="1"/>
</dbReference>
<reference evidence="2 3" key="1">
    <citation type="journal article" date="2022" name="Cell">
        <title>Repeat-based holocentromeres influence genome architecture and karyotype evolution.</title>
        <authorList>
            <person name="Hofstatter P.G."/>
            <person name="Thangavel G."/>
            <person name="Lux T."/>
            <person name="Neumann P."/>
            <person name="Vondrak T."/>
            <person name="Novak P."/>
            <person name="Zhang M."/>
            <person name="Costa L."/>
            <person name="Castellani M."/>
            <person name="Scott A."/>
            <person name="Toegelov H."/>
            <person name="Fuchs J."/>
            <person name="Mata-Sucre Y."/>
            <person name="Dias Y."/>
            <person name="Vanzela A.L.L."/>
            <person name="Huettel B."/>
            <person name="Almeida C.C.S."/>
            <person name="Simkova H."/>
            <person name="Souza G."/>
            <person name="Pedrosa-Harand A."/>
            <person name="Macas J."/>
            <person name="Mayer K.F.X."/>
            <person name="Houben A."/>
            <person name="Marques A."/>
        </authorList>
    </citation>
    <scope>NUCLEOTIDE SEQUENCE [LARGE SCALE GENOMIC DNA]</scope>
    <source>
        <strain evidence="2">RhyTen1mFocal</strain>
    </source>
</reference>
<dbReference type="Gene3D" id="1.20.1280.50">
    <property type="match status" value="1"/>
</dbReference>
<dbReference type="PANTHER" id="PTHR31639">
    <property type="entry name" value="F-BOX PROTEIN-LIKE"/>
    <property type="match status" value="1"/>
</dbReference>
<sequence>MAEADRISSLPSEVIASILSRLPLEDAVRTSVLARSWRHLWTFSPRLRLGWSGNGSDDDNDGPVASSWIERVHHVVASVRGPLLHFALSQRFSSDQAALLQRLLDLLHSKGCLETLDLSISSTDLLFDRVVIHLPSFHSLMKLELHGCRIVLPTDFQGFDRLSTLSLDSVGISNSEYQPLSIKLSLPLLRYLEILINESVEKVEVVSALCLEQASIWNYTNSDLEKFSSVTLGLLTSIAVTVSSLNLEFDVLQFLSLASLPSNFTFPRVIRLKLFVNVRTMDKKTYDAVIWLLRSIPFLEVLDIQLGYYSIGTNRVDILMRDLFLKRHDGLSCLDQTLERVRVVTENLNIVLTGITLVKFFLLNARVLKLMKVAYGTGSEVEPSMIEELQKGKLTTSSKAKVVMVLSCKYYLYSPSPLPPSFILIANRKTSKISQKSKPLWWRCGTPPPTPVSPLRVRPNKCGTPFCANLKLPKWRRSYQVHIAFEFTLISNMRKSPLHRTNMISFAIFFSIF</sequence>
<feature type="domain" description="F-box" evidence="1">
    <location>
        <begin position="4"/>
        <end position="40"/>
    </location>
</feature>
<dbReference type="Proteomes" id="UP001210211">
    <property type="component" value="Unassembled WGS sequence"/>
</dbReference>
<dbReference type="AlphaFoldDB" id="A0AAD5ZUE4"/>
<comment type="caution">
    <text evidence="2">The sequence shown here is derived from an EMBL/GenBank/DDBJ whole genome shotgun (WGS) entry which is preliminary data.</text>
</comment>
<evidence type="ECO:0000259" key="1">
    <source>
        <dbReference type="PROSITE" id="PS50181"/>
    </source>
</evidence>
<organism evidence="2 3">
    <name type="scientific">Rhynchospora tenuis</name>
    <dbReference type="NCBI Taxonomy" id="198213"/>
    <lineage>
        <taxon>Eukaryota</taxon>
        <taxon>Viridiplantae</taxon>
        <taxon>Streptophyta</taxon>
        <taxon>Embryophyta</taxon>
        <taxon>Tracheophyta</taxon>
        <taxon>Spermatophyta</taxon>
        <taxon>Magnoliopsida</taxon>
        <taxon>Liliopsida</taxon>
        <taxon>Poales</taxon>
        <taxon>Cyperaceae</taxon>
        <taxon>Cyperoideae</taxon>
        <taxon>Rhynchosporeae</taxon>
        <taxon>Rhynchospora</taxon>
    </lineage>
</organism>
<dbReference type="PANTHER" id="PTHR31639:SF56">
    <property type="entry name" value="OS08G0461800 PROTEIN"/>
    <property type="match status" value="1"/>
</dbReference>
<evidence type="ECO:0000313" key="3">
    <source>
        <dbReference type="Proteomes" id="UP001210211"/>
    </source>
</evidence>
<proteinExistence type="predicted"/>